<dbReference type="AlphaFoldDB" id="A0A843B399"/>
<sequence length="169" mass="19002">MTSSNSTTTDWHMYFHGVDREDFPDYPDDHFGPKAGYAYQHDATNDEYHSILSNPAAVSLLEQVKAGKTLDPARLLHFTDAHLPVLAELLQHNWLASKDDDAKEVMACVAYRHHADFENPSVAALLLAHLYGMGATDEDIVSFIENTDEIDDDTNFVKLLNTAKQQIIR</sequence>
<accession>A0A843B399</accession>
<comment type="caution">
    <text evidence="1">The sequence shown here is derived from an EMBL/GenBank/DDBJ whole genome shotgun (WGS) entry which is preliminary data.</text>
</comment>
<dbReference type="Proteomes" id="UP000530032">
    <property type="component" value="Unassembled WGS sequence"/>
</dbReference>
<gene>
    <name evidence="1" type="ORF">HF327_015570</name>
</gene>
<organism evidence="1 2">
    <name type="scientific">Comamonas suwonensis</name>
    <dbReference type="NCBI Taxonomy" id="2606214"/>
    <lineage>
        <taxon>Bacteria</taxon>
        <taxon>Pseudomonadati</taxon>
        <taxon>Pseudomonadota</taxon>
        <taxon>Betaproteobacteria</taxon>
        <taxon>Burkholderiales</taxon>
        <taxon>Comamonadaceae</taxon>
        <taxon>Comamonas</taxon>
    </lineage>
</organism>
<keyword evidence="2" id="KW-1185">Reference proteome</keyword>
<dbReference type="EMBL" id="JABBCQ020000014">
    <property type="protein sequence ID" value="MBI1625916.1"/>
    <property type="molecule type" value="Genomic_DNA"/>
</dbReference>
<protein>
    <submittedName>
        <fullName evidence="1">Uncharacterized protein</fullName>
    </submittedName>
</protein>
<reference evidence="1" key="1">
    <citation type="submission" date="2020-12" db="EMBL/GenBank/DDBJ databases">
        <title>Comamonas sp. nov., isolated from stream water.</title>
        <authorList>
            <person name="Park K.-H."/>
        </authorList>
    </citation>
    <scope>NUCLEOTIDE SEQUENCE</scope>
    <source>
        <strain evidence="1">EJ-4</strain>
    </source>
</reference>
<dbReference type="RefSeq" id="WP_198461099.1">
    <property type="nucleotide sequence ID" value="NZ_JABBCQ020000014.1"/>
</dbReference>
<evidence type="ECO:0000313" key="1">
    <source>
        <dbReference type="EMBL" id="MBI1625916.1"/>
    </source>
</evidence>
<name>A0A843B399_9BURK</name>
<evidence type="ECO:0000313" key="2">
    <source>
        <dbReference type="Proteomes" id="UP000530032"/>
    </source>
</evidence>
<proteinExistence type="predicted"/>